<feature type="domain" description="DUF6671" evidence="1">
    <location>
        <begin position="69"/>
        <end position="283"/>
    </location>
</feature>
<dbReference type="RefSeq" id="WP_191176520.1">
    <property type="nucleotide sequence ID" value="NZ_JACWMW010000003.1"/>
</dbReference>
<dbReference type="Proteomes" id="UP000618754">
    <property type="component" value="Unassembled WGS sequence"/>
</dbReference>
<accession>A0ABR7X7V9</accession>
<dbReference type="EMBL" id="JACWMW010000003">
    <property type="protein sequence ID" value="MBD1386683.1"/>
    <property type="molecule type" value="Genomic_DNA"/>
</dbReference>
<protein>
    <recommendedName>
        <fullName evidence="1">DUF6671 domain-containing protein</fullName>
    </recommendedName>
</protein>
<comment type="caution">
    <text evidence="2">The sequence shown here is derived from an EMBL/GenBank/DDBJ whole genome shotgun (WGS) entry which is preliminary data.</text>
</comment>
<dbReference type="InterPro" id="IPR046612">
    <property type="entry name" value="DUF6671"/>
</dbReference>
<evidence type="ECO:0000313" key="3">
    <source>
        <dbReference type="Proteomes" id="UP000618754"/>
    </source>
</evidence>
<sequence>MSEAAIKYFRGRKLVIATMHGKEKVLAPILETSLGVVTVLPEEFNTDSYGTFSGEVERETDPLETARIKCIDACKKSGCTLAVSSEGSFGAHPTMLYVPADDEIMVLMDMENDIYARARVVSTKTNFNGNKFEDWYSAREFAERVKFPSHGLIMTNVVRSDVIKGIDDWKSFEQYFKAHLKRYGTVFLETDMRAMFNPLRMEVIAEVAARLVETVLRECPSCNFPGYDVSQVNKGLPCGQCGLPTESTLSYYYECKKCSYSSIESYPNAIQIEDPRYCNFCNP</sequence>
<organism evidence="2 3">
    <name type="scientific">Mucilaginibacter rigui</name>
    <dbReference type="NCBI Taxonomy" id="534635"/>
    <lineage>
        <taxon>Bacteria</taxon>
        <taxon>Pseudomonadati</taxon>
        <taxon>Bacteroidota</taxon>
        <taxon>Sphingobacteriia</taxon>
        <taxon>Sphingobacteriales</taxon>
        <taxon>Sphingobacteriaceae</taxon>
        <taxon>Mucilaginibacter</taxon>
    </lineage>
</organism>
<name>A0ABR7X7V9_9SPHI</name>
<dbReference type="Pfam" id="PF20376">
    <property type="entry name" value="DUF6671"/>
    <property type="match status" value="1"/>
</dbReference>
<keyword evidence="3" id="KW-1185">Reference proteome</keyword>
<reference evidence="2 3" key="1">
    <citation type="submission" date="2020-09" db="EMBL/GenBank/DDBJ databases">
        <title>Novel species of Mucilaginibacter isolated from a glacier on the Tibetan Plateau.</title>
        <authorList>
            <person name="Liu Q."/>
            <person name="Xin Y.-H."/>
        </authorList>
    </citation>
    <scope>NUCLEOTIDE SEQUENCE [LARGE SCALE GENOMIC DNA]</scope>
    <source>
        <strain evidence="2 3">CGMCC 1.13878</strain>
    </source>
</reference>
<evidence type="ECO:0000259" key="1">
    <source>
        <dbReference type="Pfam" id="PF20376"/>
    </source>
</evidence>
<evidence type="ECO:0000313" key="2">
    <source>
        <dbReference type="EMBL" id="MBD1386683.1"/>
    </source>
</evidence>
<gene>
    <name evidence="2" type="ORF">IDJ75_15475</name>
</gene>
<proteinExistence type="predicted"/>